<dbReference type="eggNOG" id="KOG0742">
    <property type="taxonomic scope" value="Eukaryota"/>
</dbReference>
<dbReference type="Pfam" id="PF23232">
    <property type="entry name" value="AAA_lid_13"/>
    <property type="match status" value="1"/>
</dbReference>
<feature type="compositionally biased region" description="Polar residues" evidence="1">
    <location>
        <begin position="1"/>
        <end position="10"/>
    </location>
</feature>
<feature type="compositionally biased region" description="Basic and acidic residues" evidence="1">
    <location>
        <begin position="78"/>
        <end position="87"/>
    </location>
</feature>
<evidence type="ECO:0000259" key="2">
    <source>
        <dbReference type="SMART" id="SM00382"/>
    </source>
</evidence>
<feature type="compositionally biased region" description="Basic and acidic residues" evidence="1">
    <location>
        <begin position="22"/>
        <end position="35"/>
    </location>
</feature>
<feature type="region of interest" description="Disordered" evidence="1">
    <location>
        <begin position="1"/>
        <end position="137"/>
    </location>
</feature>
<dbReference type="EMBL" id="KI912109">
    <property type="protein sequence ID" value="ETS86639.1"/>
    <property type="molecule type" value="Genomic_DNA"/>
</dbReference>
<dbReference type="Gene3D" id="3.40.50.300">
    <property type="entry name" value="P-loop containing nucleotide triphosphate hydrolases"/>
    <property type="match status" value="1"/>
</dbReference>
<gene>
    <name evidence="3" type="ORF">PFICI_00467</name>
</gene>
<dbReference type="Pfam" id="PF22942">
    <property type="entry name" value="DUF7025"/>
    <property type="match status" value="1"/>
</dbReference>
<evidence type="ECO:0000256" key="1">
    <source>
        <dbReference type="SAM" id="MobiDB-lite"/>
    </source>
</evidence>
<reference evidence="4" key="1">
    <citation type="journal article" date="2015" name="BMC Genomics">
        <title>Genomic and transcriptomic analysis of the endophytic fungus Pestalotiopsis fici reveals its lifestyle and high potential for synthesis of natural products.</title>
        <authorList>
            <person name="Wang X."/>
            <person name="Zhang X."/>
            <person name="Liu L."/>
            <person name="Xiang M."/>
            <person name="Wang W."/>
            <person name="Sun X."/>
            <person name="Che Y."/>
            <person name="Guo L."/>
            <person name="Liu G."/>
            <person name="Guo L."/>
            <person name="Wang C."/>
            <person name="Yin W.B."/>
            <person name="Stadler M."/>
            <person name="Zhang X."/>
            <person name="Liu X."/>
        </authorList>
    </citation>
    <scope>NUCLEOTIDE SEQUENCE [LARGE SCALE GENOMIC DNA]</scope>
    <source>
        <strain evidence="4">W106-1 / CGMCC3.15140</strain>
    </source>
</reference>
<dbReference type="InParanoid" id="W3XKV4"/>
<feature type="domain" description="AAA+ ATPase" evidence="2">
    <location>
        <begin position="592"/>
        <end position="731"/>
    </location>
</feature>
<sequence length="843" mass="94942">MSPSENSSEPDTSKPPGVVGTDGHHEAEPDRDKIETPSANGAQGHANQDAVISQAPEDASGSVIPPQDATQLPTATQHTEKLLDGPKFKSSATQTDPDTDIDNAPVRVVGNGDSRGSDDESKTAEDVPEPDSVEEVPSSAIGRIYRKDGKRLVIDESQWKPTITEDTTTRFSVMYEMEETDKTRVFLKSKYLQKLFNAFCKRKLYPASSIQPDGIAIPKPYAPLFFHYDEMLAAAEQPEFTKKFDSDQVQKDLDGLKSWYENWVAASHEAARDAIKRDSVEFNSLWAVFKPGDLLYGLDDFGQARLYVIAATKYRSGIDTLGDDVEMDMMSSFVPMIQSFMNLKRRFAVESWFLDWDSSSRVFKRRSFVSGIPVYTGTRRISDLDVFPLRHYKGGDQAAIDELLSRLDERGRLWKSIMVSSSTCMHHDGPALELDATKDALFRRKNDHIHLNDRVMADNDGWALFGDKTSLPPPIKTMMSSMADAGTSESPILVGGFDETYAKYDKCSPEDEFDALQAQLCPSQLYCCAIRTTKWYVATIASLKPIQWKREAIDNLVVNPNTKKVLRGLVEEHKKNRSQDEIISDFIPDKGCGLVLVLHGPPGVGKTLTAECIAEYTGKPLYSINIGELSSEQNIAARLENIFEQASRWDAVLLIDEADVVLEQRSLENIKRNAIVSIFLRMLEYYRGILFLTTNRLATMDVAFQSRVSLAIKYSELSPALRRQIWLNFIARLGSSETEAKEQLLARLDDIKEWKLNGRQIRNVITMAQSLALAENRMRGRLRFDHIQQVAADTLGFQDLFEEEYRTSKVQLSNMGSHRFPENEVEPYARGTLTQSFRANHWQ</sequence>
<evidence type="ECO:0000313" key="3">
    <source>
        <dbReference type="EMBL" id="ETS86639.1"/>
    </source>
</evidence>
<organism evidence="3 4">
    <name type="scientific">Pestalotiopsis fici (strain W106-1 / CGMCC3.15140)</name>
    <dbReference type="NCBI Taxonomy" id="1229662"/>
    <lineage>
        <taxon>Eukaryota</taxon>
        <taxon>Fungi</taxon>
        <taxon>Dikarya</taxon>
        <taxon>Ascomycota</taxon>
        <taxon>Pezizomycotina</taxon>
        <taxon>Sordariomycetes</taxon>
        <taxon>Xylariomycetidae</taxon>
        <taxon>Amphisphaeriales</taxon>
        <taxon>Sporocadaceae</taxon>
        <taxon>Pestalotiopsis</taxon>
    </lineage>
</organism>
<protein>
    <recommendedName>
        <fullName evidence="2">AAA+ ATPase domain-containing protein</fullName>
    </recommendedName>
</protein>
<evidence type="ECO:0000313" key="4">
    <source>
        <dbReference type="Proteomes" id="UP000030651"/>
    </source>
</evidence>
<dbReference type="PANTHER" id="PTHR46411:SF3">
    <property type="entry name" value="AAA+ ATPASE DOMAIN-CONTAINING PROTEIN"/>
    <property type="match status" value="1"/>
</dbReference>
<name>W3XKV4_PESFW</name>
<dbReference type="GO" id="GO:0016887">
    <property type="term" value="F:ATP hydrolysis activity"/>
    <property type="evidence" value="ECO:0007669"/>
    <property type="project" value="InterPro"/>
</dbReference>
<dbReference type="AlphaFoldDB" id="W3XKV4"/>
<dbReference type="Proteomes" id="UP000030651">
    <property type="component" value="Unassembled WGS sequence"/>
</dbReference>
<dbReference type="PANTHER" id="PTHR46411">
    <property type="entry name" value="FAMILY ATPASE, PUTATIVE-RELATED"/>
    <property type="match status" value="1"/>
</dbReference>
<dbReference type="HOGENOM" id="CLU_004471_6_3_1"/>
<dbReference type="KEGG" id="pfy:PFICI_00467"/>
<dbReference type="InterPro" id="IPR054289">
    <property type="entry name" value="DUF7025"/>
</dbReference>
<dbReference type="RefSeq" id="XP_007827239.1">
    <property type="nucleotide sequence ID" value="XM_007829048.1"/>
</dbReference>
<dbReference type="OrthoDB" id="10042665at2759"/>
<dbReference type="SMART" id="SM00382">
    <property type="entry name" value="AAA"/>
    <property type="match status" value="1"/>
</dbReference>
<proteinExistence type="predicted"/>
<dbReference type="InterPro" id="IPR003593">
    <property type="entry name" value="AAA+_ATPase"/>
</dbReference>
<dbReference type="GO" id="GO:0005524">
    <property type="term" value="F:ATP binding"/>
    <property type="evidence" value="ECO:0007669"/>
    <property type="project" value="InterPro"/>
</dbReference>
<dbReference type="Pfam" id="PF00004">
    <property type="entry name" value="AAA"/>
    <property type="match status" value="1"/>
</dbReference>
<dbReference type="GeneID" id="19265480"/>
<dbReference type="InterPro" id="IPR056599">
    <property type="entry name" value="AAA_lid_fung"/>
</dbReference>
<dbReference type="InterPro" id="IPR003959">
    <property type="entry name" value="ATPase_AAA_core"/>
</dbReference>
<feature type="compositionally biased region" description="Basic and acidic residues" evidence="1">
    <location>
        <begin position="115"/>
        <end position="125"/>
    </location>
</feature>
<accession>W3XKV4</accession>
<feature type="compositionally biased region" description="Polar residues" evidence="1">
    <location>
        <begin position="68"/>
        <end position="77"/>
    </location>
</feature>
<keyword evidence="4" id="KW-1185">Reference proteome</keyword>
<dbReference type="SUPFAM" id="SSF52540">
    <property type="entry name" value="P-loop containing nucleoside triphosphate hydrolases"/>
    <property type="match status" value="1"/>
</dbReference>
<dbReference type="CDD" id="cd19481">
    <property type="entry name" value="RecA-like_protease"/>
    <property type="match status" value="1"/>
</dbReference>
<dbReference type="InterPro" id="IPR027417">
    <property type="entry name" value="P-loop_NTPase"/>
</dbReference>